<dbReference type="GO" id="GO:0032993">
    <property type="term" value="C:protein-DNA complex"/>
    <property type="evidence" value="ECO:0007669"/>
    <property type="project" value="TreeGrafter"/>
</dbReference>
<evidence type="ECO:0000256" key="2">
    <source>
        <dbReference type="ARBA" id="ARBA00023012"/>
    </source>
</evidence>
<keyword evidence="2" id="KW-0902">Two-component regulatory system</keyword>
<evidence type="ECO:0000256" key="5">
    <source>
        <dbReference type="ARBA" id="ARBA00023163"/>
    </source>
</evidence>
<evidence type="ECO:0000256" key="3">
    <source>
        <dbReference type="ARBA" id="ARBA00023015"/>
    </source>
</evidence>
<dbReference type="PROSITE" id="PS50110">
    <property type="entry name" value="RESPONSE_REGULATORY"/>
    <property type="match status" value="1"/>
</dbReference>
<dbReference type="FunFam" id="1.10.10.10:FF:000018">
    <property type="entry name" value="DNA-binding response regulator ResD"/>
    <property type="match status" value="1"/>
</dbReference>
<evidence type="ECO:0000313" key="10">
    <source>
        <dbReference type="EMBL" id="PXX80153.1"/>
    </source>
</evidence>
<dbReference type="SMART" id="SM00862">
    <property type="entry name" value="Trans_reg_C"/>
    <property type="match status" value="1"/>
</dbReference>
<dbReference type="InterPro" id="IPR011006">
    <property type="entry name" value="CheY-like_superfamily"/>
</dbReference>
<dbReference type="SUPFAM" id="SSF52172">
    <property type="entry name" value="CheY-like"/>
    <property type="match status" value="1"/>
</dbReference>
<dbReference type="Pfam" id="PF00486">
    <property type="entry name" value="Trans_reg_C"/>
    <property type="match status" value="1"/>
</dbReference>
<dbReference type="InterPro" id="IPR036388">
    <property type="entry name" value="WH-like_DNA-bd_sf"/>
</dbReference>
<dbReference type="PANTHER" id="PTHR48111">
    <property type="entry name" value="REGULATOR OF RPOS"/>
    <property type="match status" value="1"/>
</dbReference>
<feature type="domain" description="Response regulatory" evidence="8">
    <location>
        <begin position="13"/>
        <end position="126"/>
    </location>
</feature>
<dbReference type="CDD" id="cd00383">
    <property type="entry name" value="trans_reg_C"/>
    <property type="match status" value="1"/>
</dbReference>
<dbReference type="STRING" id="1034346.GCA_000313565_01651"/>
<dbReference type="GO" id="GO:0000976">
    <property type="term" value="F:transcription cis-regulatory region binding"/>
    <property type="evidence" value="ECO:0007669"/>
    <property type="project" value="TreeGrafter"/>
</dbReference>
<gene>
    <name evidence="10" type="ORF">DES51_104158</name>
</gene>
<keyword evidence="1 6" id="KW-0597">Phosphoprotein</keyword>
<dbReference type="InterPro" id="IPR039420">
    <property type="entry name" value="WalR-like"/>
</dbReference>
<evidence type="ECO:0000256" key="6">
    <source>
        <dbReference type="PROSITE-ProRule" id="PRU00169"/>
    </source>
</evidence>
<keyword evidence="3" id="KW-0805">Transcription regulation</keyword>
<dbReference type="PANTHER" id="PTHR48111:SF32">
    <property type="entry name" value="STAGE 0 SPORULATION PROTEIN A HOMOLOG"/>
    <property type="match status" value="1"/>
</dbReference>
<evidence type="ECO:0000259" key="9">
    <source>
        <dbReference type="PROSITE" id="PS51755"/>
    </source>
</evidence>
<proteinExistence type="predicted"/>
<dbReference type="GO" id="GO:0005829">
    <property type="term" value="C:cytosol"/>
    <property type="evidence" value="ECO:0007669"/>
    <property type="project" value="TreeGrafter"/>
</dbReference>
<feature type="DNA-binding region" description="OmpR/PhoB-type" evidence="7">
    <location>
        <begin position="134"/>
        <end position="228"/>
    </location>
</feature>
<feature type="modified residue" description="4-aspartylphosphate" evidence="6">
    <location>
        <position position="62"/>
    </location>
</feature>
<name>A0A318L3X5_9FIRM</name>
<dbReference type="SMART" id="SM00448">
    <property type="entry name" value="REC"/>
    <property type="match status" value="1"/>
</dbReference>
<sequence length="230" mass="26877">MVYFWKRGECMKHLLVVEDEFDIQELLQNYLEHAGYQVSVAEDGVQALELFHKGSYDLVLLDLMLPKIDGFGVCEVIRRESDLPILMLTALDSEAHQLRGFDLKIDDYITKPFSMSVLLKKIEAVLRRCQQPVSKLITYKELVMDLSAYQAFVNDQIIELTQREFDLLSDLLMNQGKVMSRQSLLNRVWGYDYFGDERIVDTHIKNIRKKLNRDYIETIRGVGYRIDKSN</sequence>
<dbReference type="CDD" id="cd17574">
    <property type="entry name" value="REC_OmpR"/>
    <property type="match status" value="1"/>
</dbReference>
<dbReference type="InterPro" id="IPR001789">
    <property type="entry name" value="Sig_transdc_resp-reg_receiver"/>
</dbReference>
<comment type="caution">
    <text evidence="10">The sequence shown here is derived from an EMBL/GenBank/DDBJ whole genome shotgun (WGS) entry which is preliminary data.</text>
</comment>
<dbReference type="Proteomes" id="UP000247612">
    <property type="component" value="Unassembled WGS sequence"/>
</dbReference>
<dbReference type="Pfam" id="PF00072">
    <property type="entry name" value="Response_reg"/>
    <property type="match status" value="1"/>
</dbReference>
<reference evidence="10 11" key="1">
    <citation type="submission" date="2018-05" db="EMBL/GenBank/DDBJ databases">
        <title>Genomic Encyclopedia of Type Strains, Phase IV (KMG-IV): sequencing the most valuable type-strain genomes for metagenomic binning, comparative biology and taxonomic classification.</title>
        <authorList>
            <person name="Goeker M."/>
        </authorList>
    </citation>
    <scope>NUCLEOTIDE SEQUENCE [LARGE SCALE GENOMIC DNA]</scope>
    <source>
        <strain evidence="10 11">JC118</strain>
    </source>
</reference>
<dbReference type="Gene3D" id="1.10.10.10">
    <property type="entry name" value="Winged helix-like DNA-binding domain superfamily/Winged helix DNA-binding domain"/>
    <property type="match status" value="1"/>
</dbReference>
<keyword evidence="5" id="KW-0804">Transcription</keyword>
<evidence type="ECO:0000259" key="8">
    <source>
        <dbReference type="PROSITE" id="PS50110"/>
    </source>
</evidence>
<evidence type="ECO:0000256" key="1">
    <source>
        <dbReference type="ARBA" id="ARBA00022553"/>
    </source>
</evidence>
<evidence type="ECO:0000256" key="4">
    <source>
        <dbReference type="ARBA" id="ARBA00023125"/>
    </source>
</evidence>
<dbReference type="AlphaFoldDB" id="A0A318L3X5"/>
<dbReference type="GO" id="GO:0000156">
    <property type="term" value="F:phosphorelay response regulator activity"/>
    <property type="evidence" value="ECO:0007669"/>
    <property type="project" value="TreeGrafter"/>
</dbReference>
<protein>
    <submittedName>
        <fullName evidence="10">Two-component system response regulator VanR</fullName>
    </submittedName>
</protein>
<organism evidence="10 11">
    <name type="scientific">Dielma fastidiosa</name>
    <dbReference type="NCBI Taxonomy" id="1034346"/>
    <lineage>
        <taxon>Bacteria</taxon>
        <taxon>Bacillati</taxon>
        <taxon>Bacillota</taxon>
        <taxon>Erysipelotrichia</taxon>
        <taxon>Erysipelotrichales</taxon>
        <taxon>Erysipelotrichaceae</taxon>
        <taxon>Dielma</taxon>
    </lineage>
</organism>
<evidence type="ECO:0000313" key="11">
    <source>
        <dbReference type="Proteomes" id="UP000247612"/>
    </source>
</evidence>
<dbReference type="PROSITE" id="PS51755">
    <property type="entry name" value="OMPR_PHOB"/>
    <property type="match status" value="1"/>
</dbReference>
<keyword evidence="11" id="KW-1185">Reference proteome</keyword>
<evidence type="ECO:0000256" key="7">
    <source>
        <dbReference type="PROSITE-ProRule" id="PRU01091"/>
    </source>
</evidence>
<dbReference type="GO" id="GO:0006355">
    <property type="term" value="P:regulation of DNA-templated transcription"/>
    <property type="evidence" value="ECO:0007669"/>
    <property type="project" value="InterPro"/>
</dbReference>
<feature type="domain" description="OmpR/PhoB-type" evidence="9">
    <location>
        <begin position="134"/>
        <end position="228"/>
    </location>
</feature>
<dbReference type="EMBL" id="QJKH01000004">
    <property type="protein sequence ID" value="PXX80153.1"/>
    <property type="molecule type" value="Genomic_DNA"/>
</dbReference>
<dbReference type="InterPro" id="IPR001867">
    <property type="entry name" value="OmpR/PhoB-type_DNA-bd"/>
</dbReference>
<keyword evidence="4 7" id="KW-0238">DNA-binding</keyword>
<dbReference type="Gene3D" id="3.40.50.2300">
    <property type="match status" value="1"/>
</dbReference>
<dbReference type="FunFam" id="3.40.50.2300:FF:000001">
    <property type="entry name" value="DNA-binding response regulator PhoB"/>
    <property type="match status" value="1"/>
</dbReference>
<accession>A0A318L3X5</accession>